<comment type="caution">
    <text evidence="1">The sequence shown here is derived from an EMBL/GenBank/DDBJ whole genome shotgun (WGS) entry which is preliminary data.</text>
</comment>
<accession>B4CZT7</accession>
<proteinExistence type="predicted"/>
<name>B4CZT7_9BACT</name>
<dbReference type="RefSeq" id="WP_006979500.1">
    <property type="nucleotide sequence ID" value="NZ_ABVL01000005.1"/>
</dbReference>
<evidence type="ECO:0000313" key="2">
    <source>
        <dbReference type="Proteomes" id="UP000005824"/>
    </source>
</evidence>
<protein>
    <submittedName>
        <fullName evidence="1">Uncharacterized protein</fullName>
    </submittedName>
</protein>
<dbReference type="Proteomes" id="UP000005824">
    <property type="component" value="Unassembled WGS sequence"/>
</dbReference>
<gene>
    <name evidence="1" type="ORF">CfE428DRAFT_2175</name>
</gene>
<keyword evidence="2" id="KW-1185">Reference proteome</keyword>
<dbReference type="InParanoid" id="B4CZT7"/>
<reference evidence="1 2" key="1">
    <citation type="journal article" date="2011" name="J. Bacteriol.">
        <title>Genome sequence of Chthoniobacter flavus Ellin428, an aerobic heterotrophic soil bacterium.</title>
        <authorList>
            <person name="Kant R."/>
            <person name="van Passel M.W."/>
            <person name="Palva A."/>
            <person name="Lucas S."/>
            <person name="Lapidus A."/>
            <person name="Glavina Del Rio T."/>
            <person name="Dalin E."/>
            <person name="Tice H."/>
            <person name="Bruce D."/>
            <person name="Goodwin L."/>
            <person name="Pitluck S."/>
            <person name="Larimer F.W."/>
            <person name="Land M.L."/>
            <person name="Hauser L."/>
            <person name="Sangwan P."/>
            <person name="de Vos W.M."/>
            <person name="Janssen P.H."/>
            <person name="Smidt H."/>
        </authorList>
    </citation>
    <scope>NUCLEOTIDE SEQUENCE [LARGE SCALE GENOMIC DNA]</scope>
    <source>
        <strain evidence="1 2">Ellin428</strain>
    </source>
</reference>
<dbReference type="STRING" id="497964.CfE428DRAFT_2175"/>
<evidence type="ECO:0000313" key="1">
    <source>
        <dbReference type="EMBL" id="EDY20251.1"/>
    </source>
</evidence>
<organism evidence="1 2">
    <name type="scientific">Chthoniobacter flavus Ellin428</name>
    <dbReference type="NCBI Taxonomy" id="497964"/>
    <lineage>
        <taxon>Bacteria</taxon>
        <taxon>Pseudomonadati</taxon>
        <taxon>Verrucomicrobiota</taxon>
        <taxon>Spartobacteria</taxon>
        <taxon>Chthoniobacterales</taxon>
        <taxon>Chthoniobacteraceae</taxon>
        <taxon>Chthoniobacter</taxon>
    </lineage>
</organism>
<sequence>MDRDKIQIDLIKLPYGERLLRLTEPRSGLTLEKELDADQPVARQKERLLGMFRAALARADLHAA</sequence>
<dbReference type="AlphaFoldDB" id="B4CZT7"/>
<dbReference type="EMBL" id="ABVL01000005">
    <property type="protein sequence ID" value="EDY20251.1"/>
    <property type="molecule type" value="Genomic_DNA"/>
</dbReference>